<keyword evidence="1" id="KW-0732">Signal</keyword>
<feature type="signal peptide" evidence="1">
    <location>
        <begin position="1"/>
        <end position="17"/>
    </location>
</feature>
<accession>A0ABN9PGJ5</accession>
<name>A0ABN9PGJ5_9DINO</name>
<evidence type="ECO:0008006" key="4">
    <source>
        <dbReference type="Google" id="ProtNLM"/>
    </source>
</evidence>
<evidence type="ECO:0000313" key="2">
    <source>
        <dbReference type="EMBL" id="CAK0789316.1"/>
    </source>
</evidence>
<dbReference type="PANTHER" id="PTHR45588:SF1">
    <property type="entry name" value="WW DOMAIN-CONTAINING PROTEIN"/>
    <property type="match status" value="1"/>
</dbReference>
<gene>
    <name evidence="2" type="ORF">PCOR1329_LOCUS935</name>
</gene>
<sequence length="270" mass="29319">MMVFRLVQSVVLLTAAADDSVHSHLGHAPLAPPFTDLEAWQPLVGRFAFNITTLSSEAQRLFGIGLLLIYNFDQPNAQSAFKACLENDPSCSMCWWGLAHAHGPFLNRPTKSSDDLAAGLFAAANASAQLAKRRDRHSAKERVLIDAMAVRYPANSAAGDQVKSYKQYAKVLRTARESNVSLSSDVDLTVFDAEARMVLMCDDAGYHFYKSNGDDLPPTPAEGTAEISKMLRGVLATTGQTHPYAQHLLIHSTEMSNSEALGAGSRQQPI</sequence>
<evidence type="ECO:0000313" key="3">
    <source>
        <dbReference type="Proteomes" id="UP001189429"/>
    </source>
</evidence>
<reference evidence="2" key="1">
    <citation type="submission" date="2023-10" db="EMBL/GenBank/DDBJ databases">
        <authorList>
            <person name="Chen Y."/>
            <person name="Shah S."/>
            <person name="Dougan E. K."/>
            <person name="Thang M."/>
            <person name="Chan C."/>
        </authorList>
    </citation>
    <scope>NUCLEOTIDE SEQUENCE [LARGE SCALE GENOMIC DNA]</scope>
</reference>
<protein>
    <recommendedName>
        <fullName evidence="4">Tetratricopeptide repeat protein 38</fullName>
    </recommendedName>
</protein>
<feature type="chain" id="PRO_5045941046" description="Tetratricopeptide repeat protein 38" evidence="1">
    <location>
        <begin position="18"/>
        <end position="270"/>
    </location>
</feature>
<keyword evidence="3" id="KW-1185">Reference proteome</keyword>
<dbReference type="Proteomes" id="UP001189429">
    <property type="component" value="Unassembled WGS sequence"/>
</dbReference>
<evidence type="ECO:0000256" key="1">
    <source>
        <dbReference type="SAM" id="SignalP"/>
    </source>
</evidence>
<proteinExistence type="predicted"/>
<dbReference type="EMBL" id="CAUYUJ010000220">
    <property type="protein sequence ID" value="CAK0789316.1"/>
    <property type="molecule type" value="Genomic_DNA"/>
</dbReference>
<organism evidence="2 3">
    <name type="scientific">Prorocentrum cordatum</name>
    <dbReference type="NCBI Taxonomy" id="2364126"/>
    <lineage>
        <taxon>Eukaryota</taxon>
        <taxon>Sar</taxon>
        <taxon>Alveolata</taxon>
        <taxon>Dinophyceae</taxon>
        <taxon>Prorocentrales</taxon>
        <taxon>Prorocentraceae</taxon>
        <taxon>Prorocentrum</taxon>
    </lineage>
</organism>
<dbReference type="PANTHER" id="PTHR45588">
    <property type="entry name" value="TPR DOMAIN-CONTAINING PROTEIN"/>
    <property type="match status" value="1"/>
</dbReference>
<comment type="caution">
    <text evidence="2">The sequence shown here is derived from an EMBL/GenBank/DDBJ whole genome shotgun (WGS) entry which is preliminary data.</text>
</comment>